<evidence type="ECO:0000313" key="6">
    <source>
        <dbReference type="EMBL" id="CAB4675728.1"/>
    </source>
</evidence>
<dbReference type="Pfam" id="PF01408">
    <property type="entry name" value="GFO_IDH_MocA"/>
    <property type="match status" value="1"/>
</dbReference>
<dbReference type="Gene3D" id="3.30.360.10">
    <property type="entry name" value="Dihydrodipicolinate Reductase, domain 2"/>
    <property type="match status" value="1"/>
</dbReference>
<dbReference type="Gene3D" id="3.40.50.720">
    <property type="entry name" value="NAD(P)-binding Rossmann-like Domain"/>
    <property type="match status" value="1"/>
</dbReference>
<dbReference type="InterPro" id="IPR036291">
    <property type="entry name" value="NAD(P)-bd_dom_sf"/>
</dbReference>
<keyword evidence="2" id="KW-0560">Oxidoreductase</keyword>
<dbReference type="SUPFAM" id="SSF51735">
    <property type="entry name" value="NAD(P)-binding Rossmann-fold domains"/>
    <property type="match status" value="1"/>
</dbReference>
<dbReference type="EMBL" id="CAEZVB010000012">
    <property type="protein sequence ID" value="CAB4616832.1"/>
    <property type="molecule type" value="Genomic_DNA"/>
</dbReference>
<dbReference type="InterPro" id="IPR000683">
    <property type="entry name" value="Gfo/Idh/MocA-like_OxRdtase_N"/>
</dbReference>
<evidence type="ECO:0000259" key="4">
    <source>
        <dbReference type="Pfam" id="PF22725"/>
    </source>
</evidence>
<dbReference type="AlphaFoldDB" id="A0A6J6HSH9"/>
<evidence type="ECO:0000313" key="7">
    <source>
        <dbReference type="EMBL" id="CAB4903330.1"/>
    </source>
</evidence>
<dbReference type="GO" id="GO:0016491">
    <property type="term" value="F:oxidoreductase activity"/>
    <property type="evidence" value="ECO:0007669"/>
    <property type="project" value="UniProtKB-KW"/>
</dbReference>
<evidence type="ECO:0000259" key="3">
    <source>
        <dbReference type="Pfam" id="PF01408"/>
    </source>
</evidence>
<dbReference type="EMBL" id="CAEZWR010000197">
    <property type="protein sequence ID" value="CAB4675728.1"/>
    <property type="molecule type" value="Genomic_DNA"/>
</dbReference>
<dbReference type="PANTHER" id="PTHR22604:SF105">
    <property type="entry name" value="TRANS-1,2-DIHYDROBENZENE-1,2-DIOL DEHYDROGENASE"/>
    <property type="match status" value="1"/>
</dbReference>
<accession>A0A6J6HSH9</accession>
<dbReference type="Pfam" id="PF22725">
    <property type="entry name" value="GFO_IDH_MocA_C3"/>
    <property type="match status" value="1"/>
</dbReference>
<dbReference type="PANTHER" id="PTHR22604">
    <property type="entry name" value="OXIDOREDUCTASES"/>
    <property type="match status" value="1"/>
</dbReference>
<dbReference type="SUPFAM" id="SSF55347">
    <property type="entry name" value="Glyceraldehyde-3-phosphate dehydrogenase-like, C-terminal domain"/>
    <property type="match status" value="1"/>
</dbReference>
<comment type="similarity">
    <text evidence="1">Belongs to the Gfo/Idh/MocA family.</text>
</comment>
<organism evidence="5">
    <name type="scientific">freshwater metagenome</name>
    <dbReference type="NCBI Taxonomy" id="449393"/>
    <lineage>
        <taxon>unclassified sequences</taxon>
        <taxon>metagenomes</taxon>
        <taxon>ecological metagenomes</taxon>
    </lineage>
</organism>
<feature type="domain" description="GFO/IDH/MocA-like oxidoreductase" evidence="4">
    <location>
        <begin position="128"/>
        <end position="243"/>
    </location>
</feature>
<proteinExistence type="inferred from homology"/>
<sequence length="314" mass="34451">MTNVRWGFIGAGAIAQSALAGAVHQARNADLYAVASRDRARSASLRAETIYDSYAELLQDPLIDAVYISLANHQHLEWVTRSLEAGKHVLCEKPLGLNPDEVERMMAKAQEKQRLLVEAVWTRWHPRFQRLVAAVNSGDVGSLEKITSAFTFEAKIEGNYRANPQMGGGALLDVGVYEIHSWVALVGCSQEFTVAGIERVVGDTGIDLTTGVHGEFSQGCNVQSLSSFVQPELQRLEISGNHGLAFMNGNDAFTSWKSESVFSVLGRDEKFAAVDAYQLMVEQVSAAIKNEQSWIVPIEDSLRVAQLIDQISRS</sequence>
<dbReference type="InterPro" id="IPR050984">
    <property type="entry name" value="Gfo/Idh/MocA_domain"/>
</dbReference>
<evidence type="ECO:0000256" key="2">
    <source>
        <dbReference type="ARBA" id="ARBA00023002"/>
    </source>
</evidence>
<reference evidence="5" key="1">
    <citation type="submission" date="2020-05" db="EMBL/GenBank/DDBJ databases">
        <authorList>
            <person name="Chiriac C."/>
            <person name="Salcher M."/>
            <person name="Ghai R."/>
            <person name="Kavagutti S V."/>
        </authorList>
    </citation>
    <scope>NUCLEOTIDE SEQUENCE</scope>
</reference>
<dbReference type="EMBL" id="CAFBMO010000017">
    <property type="protein sequence ID" value="CAB4903330.1"/>
    <property type="molecule type" value="Genomic_DNA"/>
</dbReference>
<dbReference type="GO" id="GO:0000166">
    <property type="term" value="F:nucleotide binding"/>
    <property type="evidence" value="ECO:0007669"/>
    <property type="project" value="InterPro"/>
</dbReference>
<dbReference type="InterPro" id="IPR055170">
    <property type="entry name" value="GFO_IDH_MocA-like_dom"/>
</dbReference>
<gene>
    <name evidence="5" type="ORF">UFOPK1908_00440</name>
    <name evidence="6" type="ORF">UFOPK2282_01345</name>
    <name evidence="7" type="ORF">UFOPK3576_00594</name>
</gene>
<evidence type="ECO:0000313" key="5">
    <source>
        <dbReference type="EMBL" id="CAB4616832.1"/>
    </source>
</evidence>
<evidence type="ECO:0000256" key="1">
    <source>
        <dbReference type="ARBA" id="ARBA00010928"/>
    </source>
</evidence>
<name>A0A6J6HSH9_9ZZZZ</name>
<feature type="domain" description="Gfo/Idh/MocA-like oxidoreductase N-terminal" evidence="3">
    <location>
        <begin position="4"/>
        <end position="116"/>
    </location>
</feature>
<protein>
    <submittedName>
        <fullName evidence="5">Unannotated protein</fullName>
    </submittedName>
</protein>